<proteinExistence type="predicted"/>
<sequence>MGVLIDMGSFLKLYFLAMVLIIVTLVLWGFVLPQAVSSPDTLSVFLGFAGAIVWVGICVWLFYRQFRKFKKCVKY</sequence>
<feature type="transmembrane region" description="Helical" evidence="1">
    <location>
        <begin position="43"/>
        <end position="63"/>
    </location>
</feature>
<feature type="transmembrane region" description="Helical" evidence="1">
    <location>
        <begin position="12"/>
        <end position="31"/>
    </location>
</feature>
<keyword evidence="1" id="KW-0812">Transmembrane</keyword>
<keyword evidence="1" id="KW-0472">Membrane</keyword>
<name>A0AB39ACK4_9CAUD</name>
<protein>
    <submittedName>
        <fullName evidence="2">Membrane protein</fullName>
    </submittedName>
</protein>
<keyword evidence="1" id="KW-1133">Transmembrane helix</keyword>
<dbReference type="EMBL" id="PQ072212">
    <property type="protein sequence ID" value="XDG19172.1"/>
    <property type="molecule type" value="Genomic_DNA"/>
</dbReference>
<evidence type="ECO:0000313" key="2">
    <source>
        <dbReference type="EMBL" id="XDG19172.1"/>
    </source>
</evidence>
<accession>A0AB39ACK4</accession>
<evidence type="ECO:0000256" key="1">
    <source>
        <dbReference type="SAM" id="Phobius"/>
    </source>
</evidence>
<reference evidence="2" key="1">
    <citation type="submission" date="2024-07" db="EMBL/GenBank/DDBJ databases">
        <authorList>
            <person name="Grose E."/>
            <person name="Duffy M.E."/>
            <person name="Ewool L.M."/>
            <person name="Grose J.H."/>
        </authorList>
    </citation>
    <scope>NUCLEOTIDE SEQUENCE</scope>
</reference>
<organism evidence="2">
    <name type="scientific">Erwinia phage Fifi051</name>
    <dbReference type="NCBI Taxonomy" id="3238787"/>
    <lineage>
        <taxon>Viruses</taxon>
        <taxon>Duplodnaviria</taxon>
        <taxon>Heunggongvirae</taxon>
        <taxon>Uroviricota</taxon>
        <taxon>Caudoviricetes</taxon>
    </lineage>
</organism>